<feature type="transmembrane region" description="Helical" evidence="1">
    <location>
        <begin position="307"/>
        <end position="326"/>
    </location>
</feature>
<organism evidence="3 4">
    <name type="scientific">Schaedlerella arabinosiphila</name>
    <dbReference type="NCBI Taxonomy" id="2044587"/>
    <lineage>
        <taxon>Bacteria</taxon>
        <taxon>Bacillati</taxon>
        <taxon>Bacillota</taxon>
        <taxon>Clostridia</taxon>
        <taxon>Lachnospirales</taxon>
        <taxon>Lachnospiraceae</taxon>
        <taxon>Schaedlerella</taxon>
    </lineage>
</organism>
<accession>A0A3R8LE73</accession>
<keyword evidence="4" id="KW-1185">Reference proteome</keyword>
<sequence length="330" mass="36854">MEFETKPIRRHFNSLGLMYFFGTLLIFGVQYAEVFLIERLPLTGIYDTDVWLLISTVPMYLISMPLMMLLIRRVPAVSVEKHPITFLQWLTAFFMCYAIMYLGNLVGLGLTFVIGMVKGSPVDNALVDIATDISPWTALVIMVLCAPVFEELIFRKLLIDRTVKYGEKTAVLFSGIFFGLFHGNLNQFAYAFGLGIFWGFIYVKTGKIRYSICMHMAVNFLGSVASVFLLKSAAYEELIAVSASGDMGALMGVVSEHLPGLMLFGLYSLAVLGFLITGIVCLAVHFRKMKLKPAELPLPKRKLMSAAFLNAGVALFSLFWIIQILLQLMG</sequence>
<evidence type="ECO:0000259" key="2">
    <source>
        <dbReference type="Pfam" id="PF02517"/>
    </source>
</evidence>
<dbReference type="InterPro" id="IPR052710">
    <property type="entry name" value="CAAX_protease"/>
</dbReference>
<feature type="transmembrane region" description="Helical" evidence="1">
    <location>
        <begin position="12"/>
        <end position="31"/>
    </location>
</feature>
<keyword evidence="1" id="KW-0472">Membrane</keyword>
<keyword evidence="1" id="KW-0812">Transmembrane</keyword>
<evidence type="ECO:0000313" key="3">
    <source>
        <dbReference type="EMBL" id="RRK31490.1"/>
    </source>
</evidence>
<gene>
    <name evidence="3" type="ORF">EBB54_09010</name>
</gene>
<dbReference type="GO" id="GO:0080120">
    <property type="term" value="P:CAAX-box protein maturation"/>
    <property type="evidence" value="ECO:0007669"/>
    <property type="project" value="UniProtKB-ARBA"/>
</dbReference>
<feature type="transmembrane region" description="Helical" evidence="1">
    <location>
        <begin position="210"/>
        <end position="230"/>
    </location>
</feature>
<dbReference type="RefSeq" id="WP_125127149.1">
    <property type="nucleotide sequence ID" value="NZ_CASCYM010000044.1"/>
</dbReference>
<feature type="domain" description="CAAX prenyl protease 2/Lysostaphin resistance protein A-like" evidence="2">
    <location>
        <begin position="134"/>
        <end position="221"/>
    </location>
</feature>
<dbReference type="InterPro" id="IPR003675">
    <property type="entry name" value="Rce1/LyrA-like_dom"/>
</dbReference>
<keyword evidence="1" id="KW-1133">Transmembrane helix</keyword>
<feature type="transmembrane region" description="Helical" evidence="1">
    <location>
        <begin position="261"/>
        <end position="286"/>
    </location>
</feature>
<reference evidence="3" key="1">
    <citation type="submission" date="2018-10" db="EMBL/GenBank/DDBJ databases">
        <title>Schaedlerella arabinophila gen. nov. sp. nov., isolated from the mouse intestinal tract and comparative analysis with the genome of the closely related altered Schaedler flora strain ASF502.</title>
        <authorList>
            <person name="Miyake S."/>
            <person name="Soh M."/>
            <person name="Seedorf H."/>
        </authorList>
    </citation>
    <scope>NUCLEOTIDE SEQUENCE [LARGE SCALE GENOMIC DNA]</scope>
    <source>
        <strain evidence="3">DSM 106076</strain>
    </source>
</reference>
<dbReference type="GO" id="GO:0006508">
    <property type="term" value="P:proteolysis"/>
    <property type="evidence" value="ECO:0007669"/>
    <property type="project" value="UniProtKB-KW"/>
</dbReference>
<feature type="transmembrane region" description="Helical" evidence="1">
    <location>
        <begin position="133"/>
        <end position="153"/>
    </location>
</feature>
<comment type="caution">
    <text evidence="3">The sequence shown here is derived from an EMBL/GenBank/DDBJ whole genome shotgun (WGS) entry which is preliminary data.</text>
</comment>
<dbReference type="GO" id="GO:0008237">
    <property type="term" value="F:metallopeptidase activity"/>
    <property type="evidence" value="ECO:0007669"/>
    <property type="project" value="UniProtKB-KW"/>
</dbReference>
<dbReference type="EMBL" id="RHJS01000002">
    <property type="protein sequence ID" value="RRK31490.1"/>
    <property type="molecule type" value="Genomic_DNA"/>
</dbReference>
<proteinExistence type="predicted"/>
<dbReference type="PANTHER" id="PTHR36435">
    <property type="entry name" value="SLR1288 PROTEIN"/>
    <property type="match status" value="1"/>
</dbReference>
<dbReference type="Proteomes" id="UP000274920">
    <property type="component" value="Unassembled WGS sequence"/>
</dbReference>
<feature type="transmembrane region" description="Helical" evidence="1">
    <location>
        <begin position="92"/>
        <end position="113"/>
    </location>
</feature>
<dbReference type="Pfam" id="PF02517">
    <property type="entry name" value="Rce1-like"/>
    <property type="match status" value="1"/>
</dbReference>
<dbReference type="GO" id="GO:0004175">
    <property type="term" value="F:endopeptidase activity"/>
    <property type="evidence" value="ECO:0007669"/>
    <property type="project" value="UniProtKB-ARBA"/>
</dbReference>
<keyword evidence="3" id="KW-0378">Hydrolase</keyword>
<keyword evidence="3" id="KW-0645">Protease</keyword>
<protein>
    <submittedName>
        <fullName evidence="3">CPBP family intramembrane metalloprotease</fullName>
    </submittedName>
</protein>
<dbReference type="AlphaFoldDB" id="A0A3R8LE73"/>
<name>A0A3R8LE73_9FIRM</name>
<dbReference type="PANTHER" id="PTHR36435:SF1">
    <property type="entry name" value="CAAX AMINO TERMINAL PROTEASE FAMILY PROTEIN"/>
    <property type="match status" value="1"/>
</dbReference>
<evidence type="ECO:0000313" key="4">
    <source>
        <dbReference type="Proteomes" id="UP000274920"/>
    </source>
</evidence>
<keyword evidence="3" id="KW-0482">Metalloprotease</keyword>
<feature type="transmembrane region" description="Helical" evidence="1">
    <location>
        <begin position="51"/>
        <end position="71"/>
    </location>
</feature>
<evidence type="ECO:0000256" key="1">
    <source>
        <dbReference type="SAM" id="Phobius"/>
    </source>
</evidence>